<dbReference type="EMBL" id="CM016559">
    <property type="protein sequence ID" value="TKW00573.1"/>
    <property type="molecule type" value="Genomic_DNA"/>
</dbReference>
<evidence type="ECO:0000313" key="2">
    <source>
        <dbReference type="Proteomes" id="UP000298652"/>
    </source>
</evidence>
<dbReference type="Proteomes" id="UP000298652">
    <property type="component" value="Chromosome 8"/>
</dbReference>
<organism evidence="1 2">
    <name type="scientific">Setaria viridis</name>
    <name type="common">Green bristlegrass</name>
    <name type="synonym">Setaria italica subsp. viridis</name>
    <dbReference type="NCBI Taxonomy" id="4556"/>
    <lineage>
        <taxon>Eukaryota</taxon>
        <taxon>Viridiplantae</taxon>
        <taxon>Streptophyta</taxon>
        <taxon>Embryophyta</taxon>
        <taxon>Tracheophyta</taxon>
        <taxon>Spermatophyta</taxon>
        <taxon>Magnoliopsida</taxon>
        <taxon>Liliopsida</taxon>
        <taxon>Poales</taxon>
        <taxon>Poaceae</taxon>
        <taxon>PACMAD clade</taxon>
        <taxon>Panicoideae</taxon>
        <taxon>Panicodae</taxon>
        <taxon>Paniceae</taxon>
        <taxon>Cenchrinae</taxon>
        <taxon>Setaria</taxon>
    </lineage>
</organism>
<sequence length="124" mass="14591">MGPEFYLPQLSVEGGPKTGVYIEYLTLNMKIVKVQNATWKQSARLYAICIQCTELLHYVDYLLSFYETCQSNSWMIADEKVRIHNTQLLYLHIKMKKNYPWFSNGSSNSFINNMIGRYGMEHKY</sequence>
<keyword evidence="2" id="KW-1185">Reference proteome</keyword>
<accession>A0A4U6TI87</accession>
<reference evidence="1" key="1">
    <citation type="submission" date="2019-03" db="EMBL/GenBank/DDBJ databases">
        <title>WGS assembly of Setaria viridis.</title>
        <authorList>
            <person name="Huang P."/>
            <person name="Jenkins J."/>
            <person name="Grimwood J."/>
            <person name="Barry K."/>
            <person name="Healey A."/>
            <person name="Mamidi S."/>
            <person name="Sreedasyam A."/>
            <person name="Shu S."/>
            <person name="Feldman M."/>
            <person name="Wu J."/>
            <person name="Yu Y."/>
            <person name="Chen C."/>
            <person name="Johnson J."/>
            <person name="Rokhsar D."/>
            <person name="Baxter I."/>
            <person name="Schmutz J."/>
            <person name="Brutnell T."/>
            <person name="Kellogg E."/>
        </authorList>
    </citation>
    <scope>NUCLEOTIDE SEQUENCE [LARGE SCALE GENOMIC DNA]</scope>
</reference>
<dbReference type="Gramene" id="TKW00573">
    <property type="protein sequence ID" value="TKW00573"/>
    <property type="gene ID" value="SEVIR_8G119300v2"/>
</dbReference>
<proteinExistence type="predicted"/>
<dbReference type="AlphaFoldDB" id="A0A4U6TI87"/>
<gene>
    <name evidence="1" type="ORF">SEVIR_8G119300v2</name>
</gene>
<protein>
    <submittedName>
        <fullName evidence="1">Uncharacterized protein</fullName>
    </submittedName>
</protein>
<evidence type="ECO:0000313" key="1">
    <source>
        <dbReference type="EMBL" id="TKW00573.1"/>
    </source>
</evidence>
<name>A0A4U6TI87_SETVI</name>